<keyword evidence="6" id="KW-1185">Reference proteome</keyword>
<feature type="binding site" evidence="2">
    <location>
        <position position="205"/>
    </location>
    <ligand>
        <name>Mn(2+)</name>
        <dbReference type="ChEBI" id="CHEBI:29035"/>
        <label>2</label>
    </ligand>
</feature>
<dbReference type="GO" id="GO:0050118">
    <property type="term" value="F:N-acetyldiaminopimelate deacetylase activity"/>
    <property type="evidence" value="ECO:0007669"/>
    <property type="project" value="UniProtKB-ARBA"/>
</dbReference>
<reference evidence="6" key="1">
    <citation type="submission" date="2016-04" db="EMBL/GenBank/DDBJ databases">
        <authorList>
            <person name="Chen L."/>
            <person name="Zhuang W."/>
            <person name="Wang G."/>
        </authorList>
    </citation>
    <scope>NUCLEOTIDE SEQUENCE [LARGE SCALE GENOMIC DNA]</scope>
    <source>
        <strain evidence="6">17621</strain>
    </source>
</reference>
<dbReference type="InterPro" id="IPR002933">
    <property type="entry name" value="Peptidase_M20"/>
</dbReference>
<gene>
    <name evidence="5" type="ORF">A4H97_22200</name>
</gene>
<dbReference type="Pfam" id="PF07687">
    <property type="entry name" value="M20_dimer"/>
    <property type="match status" value="1"/>
</dbReference>
<dbReference type="Proteomes" id="UP000192610">
    <property type="component" value="Unassembled WGS sequence"/>
</dbReference>
<proteinExistence type="predicted"/>
<feature type="domain" description="Peptidase M20 dimerisation" evidence="4">
    <location>
        <begin position="227"/>
        <end position="320"/>
    </location>
</feature>
<name>A0A1V9F8X5_9BACT</name>
<dbReference type="PANTHER" id="PTHR11014">
    <property type="entry name" value="PEPTIDASE M20 FAMILY MEMBER"/>
    <property type="match status" value="1"/>
</dbReference>
<comment type="cofactor">
    <cofactor evidence="2">
        <name>Mn(2+)</name>
        <dbReference type="ChEBI" id="CHEBI:29035"/>
    </cofactor>
    <text evidence="2">The Mn(2+) ion enhances activity.</text>
</comment>
<sequence>MLLKPLTRWILSPIFLILVTAVQAQQNKPTTIDQKAAAILPKVIEWRRYLHQHPELSNREYQTAQFVADHLKKLGLEVQTGIAKTGVVAILRGGQPGPVVALRADMDALPVKERVDVPFKSTVRAEYMGDTVPVMHACGHDSHVAMLLGAAEILASMKKEVPGTVKFFFQPAEEGPPGDEEGGAQLMVKEGCMDNPKVDAVFGMHIESAIEVGNLEYKSGAFMASSDWFTINIKGKQSHGSQPWKGVDPIVVGVEIINALQTIVSRESDLTKAPVVVTVGKFHSGVRPNIIPEEAVLQGTIRTLDKTMRLQTHERLKQMSTTIASAMGASAEVSIDTQTLVTYNDPALTKMMIPTLERSAGKENVRERGWVTGAEDFSYYGEKAPALFINIGGLPKGADKSKAPPHHTPDFYIDDSRLDVGVKTFCNLVFDYAKAVGGKR</sequence>
<dbReference type="InterPro" id="IPR011650">
    <property type="entry name" value="Peptidase_M20_dimer"/>
</dbReference>
<feature type="binding site" evidence="2">
    <location>
        <position position="138"/>
    </location>
    <ligand>
        <name>Mn(2+)</name>
        <dbReference type="ChEBI" id="CHEBI:29035"/>
        <label>2</label>
    </ligand>
</feature>
<keyword evidence="2" id="KW-0464">Manganese</keyword>
<dbReference type="SUPFAM" id="SSF55031">
    <property type="entry name" value="Bacterial exopeptidase dimerisation domain"/>
    <property type="match status" value="1"/>
</dbReference>
<dbReference type="Pfam" id="PF01546">
    <property type="entry name" value="Peptidase_M20"/>
    <property type="match status" value="1"/>
</dbReference>
<evidence type="ECO:0000313" key="6">
    <source>
        <dbReference type="Proteomes" id="UP000192610"/>
    </source>
</evidence>
<feature type="binding site" evidence="2">
    <location>
        <position position="407"/>
    </location>
    <ligand>
        <name>Mn(2+)</name>
        <dbReference type="ChEBI" id="CHEBI:29035"/>
        <label>2</label>
    </ligand>
</feature>
<dbReference type="STRING" id="354355.SAMN05660816_01956"/>
<dbReference type="PANTHER" id="PTHR11014:SF63">
    <property type="entry name" value="METALLOPEPTIDASE, PUTATIVE (AFU_ORTHOLOGUE AFUA_6G09600)-RELATED"/>
    <property type="match status" value="1"/>
</dbReference>
<dbReference type="PIRSF" id="PIRSF005962">
    <property type="entry name" value="Pept_M20D_amidohydro"/>
    <property type="match status" value="1"/>
</dbReference>
<dbReference type="Gene3D" id="3.30.70.360">
    <property type="match status" value="1"/>
</dbReference>
<comment type="caution">
    <text evidence="5">The sequence shown here is derived from an EMBL/GenBank/DDBJ whole genome shotgun (WGS) entry which is preliminary data.</text>
</comment>
<feature type="binding site" evidence="2">
    <location>
        <position position="140"/>
    </location>
    <ligand>
        <name>Mn(2+)</name>
        <dbReference type="ChEBI" id="CHEBI:29035"/>
        <label>2</label>
    </ligand>
</feature>
<dbReference type="FunFam" id="3.30.70.360:FF:000001">
    <property type="entry name" value="N-acetyldiaminopimelate deacetylase"/>
    <property type="match status" value="1"/>
</dbReference>
<evidence type="ECO:0000256" key="1">
    <source>
        <dbReference type="ARBA" id="ARBA00022801"/>
    </source>
</evidence>
<dbReference type="GO" id="GO:0019877">
    <property type="term" value="P:diaminopimelate biosynthetic process"/>
    <property type="evidence" value="ECO:0007669"/>
    <property type="project" value="UniProtKB-ARBA"/>
</dbReference>
<dbReference type="GO" id="GO:0046872">
    <property type="term" value="F:metal ion binding"/>
    <property type="evidence" value="ECO:0007669"/>
    <property type="project" value="UniProtKB-KW"/>
</dbReference>
<keyword evidence="3" id="KW-0732">Signal</keyword>
<dbReference type="InterPro" id="IPR036264">
    <property type="entry name" value="Bact_exopeptidase_dim_dom"/>
</dbReference>
<dbReference type="SUPFAM" id="SSF53187">
    <property type="entry name" value="Zn-dependent exopeptidases"/>
    <property type="match status" value="1"/>
</dbReference>
<protein>
    <submittedName>
        <fullName evidence="5">N-acyl-L-amino acid amidohydrolase</fullName>
    </submittedName>
</protein>
<keyword evidence="2" id="KW-0479">Metal-binding</keyword>
<evidence type="ECO:0000313" key="5">
    <source>
        <dbReference type="EMBL" id="OQP54676.1"/>
    </source>
</evidence>
<dbReference type="Gene3D" id="3.40.630.10">
    <property type="entry name" value="Zn peptidases"/>
    <property type="match status" value="1"/>
</dbReference>
<dbReference type="OrthoDB" id="9776731at2"/>
<dbReference type="InterPro" id="IPR017439">
    <property type="entry name" value="Amidohydrolase"/>
</dbReference>
<dbReference type="AlphaFoldDB" id="A0A1V9F8X5"/>
<feature type="binding site" evidence="2">
    <location>
        <position position="174"/>
    </location>
    <ligand>
        <name>Mn(2+)</name>
        <dbReference type="ChEBI" id="CHEBI:29035"/>
        <label>2</label>
    </ligand>
</feature>
<accession>A0A1V9F8X5</accession>
<dbReference type="NCBIfam" id="TIGR01891">
    <property type="entry name" value="amidohydrolases"/>
    <property type="match status" value="1"/>
</dbReference>
<dbReference type="EMBL" id="LVXG01000003">
    <property type="protein sequence ID" value="OQP54676.1"/>
    <property type="molecule type" value="Genomic_DNA"/>
</dbReference>
<dbReference type="RefSeq" id="WP_081197509.1">
    <property type="nucleotide sequence ID" value="NZ_FOCZ01000003.1"/>
</dbReference>
<feature type="signal peptide" evidence="3">
    <location>
        <begin position="1"/>
        <end position="24"/>
    </location>
</feature>
<evidence type="ECO:0000256" key="2">
    <source>
        <dbReference type="PIRSR" id="PIRSR005962-1"/>
    </source>
</evidence>
<organism evidence="5 6">
    <name type="scientific">Niastella yeongjuensis</name>
    <dbReference type="NCBI Taxonomy" id="354355"/>
    <lineage>
        <taxon>Bacteria</taxon>
        <taxon>Pseudomonadati</taxon>
        <taxon>Bacteroidota</taxon>
        <taxon>Chitinophagia</taxon>
        <taxon>Chitinophagales</taxon>
        <taxon>Chitinophagaceae</taxon>
        <taxon>Niastella</taxon>
    </lineage>
</organism>
<evidence type="ECO:0000256" key="3">
    <source>
        <dbReference type="SAM" id="SignalP"/>
    </source>
</evidence>
<feature type="chain" id="PRO_5010690501" evidence="3">
    <location>
        <begin position="25"/>
        <end position="440"/>
    </location>
</feature>
<evidence type="ECO:0000259" key="4">
    <source>
        <dbReference type="Pfam" id="PF07687"/>
    </source>
</evidence>
<keyword evidence="1 5" id="KW-0378">Hydrolase</keyword>